<name>A1ZVB7_MICM2</name>
<evidence type="ECO:0000313" key="1">
    <source>
        <dbReference type="EMBL" id="EAY25615.1"/>
    </source>
</evidence>
<proteinExistence type="predicted"/>
<sequence>MGQLVGLPTLNSILVKHGVVSNSAQISYQKLASNLSISTIRKLFEEVFSAQLGQVLQEMSEKDSSCWSKTTVTVVLDDSVFRCWLSSQNHLKDFEECYGKFLVVSLVQVCMVSGVDPWGEH</sequence>
<gene>
    <name evidence="1" type="ORF">M23134_07266</name>
</gene>
<accession>A1ZVB7</accession>
<dbReference type="EMBL" id="AAWS01000045">
    <property type="protein sequence ID" value="EAY25615.1"/>
    <property type="molecule type" value="Genomic_DNA"/>
</dbReference>
<dbReference type="Proteomes" id="UP000004095">
    <property type="component" value="Unassembled WGS sequence"/>
</dbReference>
<reference evidence="1 2" key="1">
    <citation type="submission" date="2007-01" db="EMBL/GenBank/DDBJ databases">
        <authorList>
            <person name="Haygood M."/>
            <person name="Podell S."/>
            <person name="Anderson C."/>
            <person name="Hopkinson B."/>
            <person name="Roe K."/>
            <person name="Barbeau K."/>
            <person name="Gaasterland T."/>
            <person name="Ferriera S."/>
            <person name="Johnson J."/>
            <person name="Kravitz S."/>
            <person name="Beeson K."/>
            <person name="Sutton G."/>
            <person name="Rogers Y.-H."/>
            <person name="Friedman R."/>
            <person name="Frazier M."/>
            <person name="Venter J.C."/>
        </authorList>
    </citation>
    <scope>NUCLEOTIDE SEQUENCE [LARGE SCALE GENOMIC DNA]</scope>
    <source>
        <strain evidence="1 2">ATCC 23134</strain>
    </source>
</reference>
<organism evidence="1 2">
    <name type="scientific">Microscilla marina ATCC 23134</name>
    <dbReference type="NCBI Taxonomy" id="313606"/>
    <lineage>
        <taxon>Bacteria</taxon>
        <taxon>Pseudomonadati</taxon>
        <taxon>Bacteroidota</taxon>
        <taxon>Cytophagia</taxon>
        <taxon>Cytophagales</taxon>
        <taxon>Microscillaceae</taxon>
        <taxon>Microscilla</taxon>
    </lineage>
</organism>
<dbReference type="AlphaFoldDB" id="A1ZVB7"/>
<protein>
    <submittedName>
        <fullName evidence="1">Uncharacterized protein</fullName>
    </submittedName>
</protein>
<keyword evidence="2" id="KW-1185">Reference proteome</keyword>
<evidence type="ECO:0000313" key="2">
    <source>
        <dbReference type="Proteomes" id="UP000004095"/>
    </source>
</evidence>
<comment type="caution">
    <text evidence="1">The sequence shown here is derived from an EMBL/GenBank/DDBJ whole genome shotgun (WGS) entry which is preliminary data.</text>
</comment>